<dbReference type="EMBL" id="CVRL01000003">
    <property type="protein sequence ID" value="CRL09460.1"/>
    <property type="molecule type" value="Genomic_DNA"/>
</dbReference>
<protein>
    <submittedName>
        <fullName evidence="2">Mycofactocin system glycosyltransferase</fullName>
    </submittedName>
</protein>
<keyword evidence="2" id="KW-0808">Transferase</keyword>
<evidence type="ECO:0000313" key="2">
    <source>
        <dbReference type="EMBL" id="CRL09460.1"/>
    </source>
</evidence>
<dbReference type="GO" id="GO:0016740">
    <property type="term" value="F:transferase activity"/>
    <property type="evidence" value="ECO:0007669"/>
    <property type="project" value="UniProtKB-KW"/>
</dbReference>
<dbReference type="STRING" id="481446.NIT7645_03601"/>
<dbReference type="InterPro" id="IPR029044">
    <property type="entry name" value="Nucleotide-diphossugar_trans"/>
</dbReference>
<organism evidence="2 3">
    <name type="scientific">Phaeobacter italicus</name>
    <dbReference type="NCBI Taxonomy" id="481446"/>
    <lineage>
        <taxon>Bacteria</taxon>
        <taxon>Pseudomonadati</taxon>
        <taxon>Pseudomonadota</taxon>
        <taxon>Alphaproteobacteria</taxon>
        <taxon>Rhodobacterales</taxon>
        <taxon>Roseobacteraceae</taxon>
        <taxon>Phaeobacter</taxon>
    </lineage>
</organism>
<dbReference type="SUPFAM" id="SSF53448">
    <property type="entry name" value="Nucleotide-diphospho-sugar transferases"/>
    <property type="match status" value="1"/>
</dbReference>
<accession>A0A0H5DD68</accession>
<gene>
    <name evidence="2" type="ORF">NIT7321_00290</name>
</gene>
<dbReference type="RefSeq" id="WP_050672383.1">
    <property type="nucleotide sequence ID" value="NZ_CVRL01000003.1"/>
</dbReference>
<proteinExistence type="predicted"/>
<dbReference type="Proteomes" id="UP000043764">
    <property type="component" value="Unassembled WGS sequence"/>
</dbReference>
<feature type="domain" description="Glycosyltransferase 2-like" evidence="1">
    <location>
        <begin position="5"/>
        <end position="150"/>
    </location>
</feature>
<dbReference type="Pfam" id="PF00535">
    <property type="entry name" value="Glycos_transf_2"/>
    <property type="match status" value="1"/>
</dbReference>
<dbReference type="Gene3D" id="3.90.550.10">
    <property type="entry name" value="Spore Coat Polysaccharide Biosynthesis Protein SpsA, Chain A"/>
    <property type="match status" value="1"/>
</dbReference>
<dbReference type="InterPro" id="IPR001173">
    <property type="entry name" value="Glyco_trans_2-like"/>
</dbReference>
<evidence type="ECO:0000259" key="1">
    <source>
        <dbReference type="Pfam" id="PF00535"/>
    </source>
</evidence>
<dbReference type="AlphaFoldDB" id="A0A0H5DD68"/>
<sequence length="313" mass="34357">MQRISVLLCTYRRQSVVETLASLARLRAPEGCFINIIVADNDARPSAEHLVREEPGSWPVTYVHAPAANISVARNACLSIARQRGSDWIAFIDDDEIAPEDWLLQLMACASDGQADVVSGPTLTRYPADAPAWMVAQDWHSNWPEIRRSATGEISPRQTAHSCNALVRFCGTPWRDVEFDLKRGTSGGEDTAYFFALSARGATFAVNPDAVVEEDVSADRLTLAWLARRRYRMGQSYASGTSGWAAKSRLIVLALAKVIYCLCAALMNGMSEGRRNYWILRGLLHVGVLSGCAALPQPQIYGQSNQSIRAPGE</sequence>
<name>A0A0H5DD68_9RHOB</name>
<evidence type="ECO:0000313" key="3">
    <source>
        <dbReference type="Proteomes" id="UP000043764"/>
    </source>
</evidence>
<reference evidence="3" key="1">
    <citation type="submission" date="2015-05" db="EMBL/GenBank/DDBJ databases">
        <authorList>
            <person name="Rodrigo-Torres Lidia"/>
            <person name="Arahal R.David."/>
        </authorList>
    </citation>
    <scope>NUCLEOTIDE SEQUENCE [LARGE SCALE GENOMIC DNA]</scope>
    <source>
        <strain evidence="3">CECT 7321</strain>
    </source>
</reference>
<dbReference type="PANTHER" id="PTHR43685:SF2">
    <property type="entry name" value="GLYCOSYLTRANSFERASE 2-LIKE DOMAIN-CONTAINING PROTEIN"/>
    <property type="match status" value="1"/>
</dbReference>
<dbReference type="PANTHER" id="PTHR43685">
    <property type="entry name" value="GLYCOSYLTRANSFERASE"/>
    <property type="match status" value="1"/>
</dbReference>
<keyword evidence="3" id="KW-1185">Reference proteome</keyword>
<dbReference type="InterPro" id="IPR050834">
    <property type="entry name" value="Glycosyltransf_2"/>
</dbReference>